<dbReference type="PATRIC" id="fig|35818.11.peg.1661"/>
<accession>A0A0N1ECQ5</accession>
<sequence>MGYSGNAYAFKDKKELKAFKKKHLELKNEDSICYLASDFSNLMLHYYGYSTSGIYTLTYEQVEELIGMADGILKGQLKGILKTLDARHCRILYVEGYY</sequence>
<dbReference type="AlphaFoldDB" id="A0A0N1ECQ5"/>
<organism evidence="1 2">
    <name type="scientific">Helicobacter pullorum</name>
    <dbReference type="NCBI Taxonomy" id="35818"/>
    <lineage>
        <taxon>Bacteria</taxon>
        <taxon>Pseudomonadati</taxon>
        <taxon>Campylobacterota</taxon>
        <taxon>Epsilonproteobacteria</taxon>
        <taxon>Campylobacterales</taxon>
        <taxon>Helicobacteraceae</taxon>
        <taxon>Helicobacter</taxon>
    </lineage>
</organism>
<gene>
    <name evidence="1" type="ORF">HPU229334_08385</name>
</gene>
<dbReference type="EMBL" id="JNOC01000043">
    <property type="protein sequence ID" value="KPH55453.1"/>
    <property type="molecule type" value="Genomic_DNA"/>
</dbReference>
<proteinExistence type="predicted"/>
<comment type="caution">
    <text evidence="1">The sequence shown here is derived from an EMBL/GenBank/DDBJ whole genome shotgun (WGS) entry which is preliminary data.</text>
</comment>
<reference evidence="1 2" key="1">
    <citation type="submission" date="2014-06" db="EMBL/GenBank/DDBJ databases">
        <title>Helicobacter pullorum isolates in fresh chicken meat - phenotypic and genotypic features.</title>
        <authorList>
            <person name="Borges V."/>
            <person name="Santos A."/>
            <person name="Correia C.B."/>
            <person name="Saraiva M."/>
            <person name="Menard A."/>
            <person name="Vieira L."/>
            <person name="Sampaio D.A."/>
            <person name="Gomes J.P."/>
            <person name="Oleastro M."/>
        </authorList>
    </citation>
    <scope>NUCLEOTIDE SEQUENCE [LARGE SCALE GENOMIC DNA]</scope>
    <source>
        <strain evidence="1 2">229334/12</strain>
    </source>
</reference>
<name>A0A0N1ECQ5_9HELI</name>
<evidence type="ECO:0000313" key="1">
    <source>
        <dbReference type="EMBL" id="KPH55453.1"/>
    </source>
</evidence>
<protein>
    <submittedName>
        <fullName evidence="1">Uncharacterized protein</fullName>
    </submittedName>
</protein>
<dbReference type="Proteomes" id="UP000037997">
    <property type="component" value="Unassembled WGS sequence"/>
</dbReference>
<evidence type="ECO:0000313" key="2">
    <source>
        <dbReference type="Proteomes" id="UP000037997"/>
    </source>
</evidence>
<dbReference type="RefSeq" id="WP_054198214.1">
    <property type="nucleotide sequence ID" value="NZ_JNOC01000043.1"/>
</dbReference>